<dbReference type="Proteomes" id="UP000245674">
    <property type="component" value="Unassembled WGS sequence"/>
</dbReference>
<accession>A0ABX5LBN9</accession>
<organism evidence="2 3">
    <name type="scientific">Rathayibacter iranicus NCPPB 2253 = VKM Ac-1602</name>
    <dbReference type="NCBI Taxonomy" id="1328868"/>
    <lineage>
        <taxon>Bacteria</taxon>
        <taxon>Bacillati</taxon>
        <taxon>Actinomycetota</taxon>
        <taxon>Actinomycetes</taxon>
        <taxon>Micrococcales</taxon>
        <taxon>Microbacteriaceae</taxon>
        <taxon>Rathayibacter</taxon>
    </lineage>
</organism>
<proteinExistence type="predicted"/>
<reference evidence="2 3" key="1">
    <citation type="submission" date="2018-03" db="EMBL/GenBank/DDBJ databases">
        <title>Genomic Encyclopedia of Type Strains, Phase III (KMG-III): the genomes of soil and plant-associated and newly described type strains.</title>
        <authorList>
            <person name="Whitman W."/>
        </authorList>
    </citation>
    <scope>NUCLEOTIDE SEQUENCE [LARGE SCALE GENOMIC DNA]</scope>
    <source>
        <strain evidence="2 3">VKM Ac-1602</strain>
    </source>
</reference>
<keyword evidence="1" id="KW-0812">Transmembrane</keyword>
<sequence length="41" mass="4373">MAFTPTGRSTSRNSGESRRHGVLFVVGYLIPVLIAVSLLLG</sequence>
<feature type="transmembrane region" description="Helical" evidence="1">
    <location>
        <begin position="21"/>
        <end position="40"/>
    </location>
</feature>
<name>A0ABX5LBN9_9MICO</name>
<keyword evidence="1" id="KW-1133">Transmembrane helix</keyword>
<evidence type="ECO:0000256" key="1">
    <source>
        <dbReference type="SAM" id="Phobius"/>
    </source>
</evidence>
<gene>
    <name evidence="2" type="ORF">B0H03_10772</name>
</gene>
<dbReference type="EMBL" id="QGDV01000007">
    <property type="protein sequence ID" value="PWJ63603.1"/>
    <property type="molecule type" value="Genomic_DNA"/>
</dbReference>
<evidence type="ECO:0000313" key="3">
    <source>
        <dbReference type="Proteomes" id="UP000245674"/>
    </source>
</evidence>
<keyword evidence="1" id="KW-0472">Membrane</keyword>
<evidence type="ECO:0000313" key="2">
    <source>
        <dbReference type="EMBL" id="PWJ63603.1"/>
    </source>
</evidence>
<comment type="caution">
    <text evidence="2">The sequence shown here is derived from an EMBL/GenBank/DDBJ whole genome shotgun (WGS) entry which is preliminary data.</text>
</comment>
<keyword evidence="3" id="KW-1185">Reference proteome</keyword>
<protein>
    <submittedName>
        <fullName evidence="2">Uncharacterized protein</fullName>
    </submittedName>
</protein>